<dbReference type="InterPro" id="IPR001509">
    <property type="entry name" value="Epimerase_deHydtase"/>
</dbReference>
<dbReference type="RefSeq" id="WP_251875824.1">
    <property type="nucleotide sequence ID" value="NZ_CP082275.1"/>
</dbReference>
<protein>
    <submittedName>
        <fullName evidence="2">SDR family oxidoreductase</fullName>
    </submittedName>
</protein>
<feature type="domain" description="NAD-dependent epimerase/dehydratase" evidence="1">
    <location>
        <begin position="14"/>
        <end position="172"/>
    </location>
</feature>
<dbReference type="PANTHER" id="PTHR48079:SF6">
    <property type="entry name" value="NAD(P)-BINDING DOMAIN-CONTAINING PROTEIN-RELATED"/>
    <property type="match status" value="1"/>
</dbReference>
<gene>
    <name evidence="2" type="ORF">K6Q96_11340</name>
</gene>
<dbReference type="InterPro" id="IPR051783">
    <property type="entry name" value="NAD(P)-dependent_oxidoreduct"/>
</dbReference>
<dbReference type="PANTHER" id="PTHR48079">
    <property type="entry name" value="PROTEIN YEEZ"/>
    <property type="match status" value="1"/>
</dbReference>
<dbReference type="Gene3D" id="3.40.50.720">
    <property type="entry name" value="NAD(P)-binding Rossmann-like Domain"/>
    <property type="match status" value="1"/>
</dbReference>
<dbReference type="Proteomes" id="UP001056255">
    <property type="component" value="Chromosome I"/>
</dbReference>
<proteinExistence type="predicted"/>
<dbReference type="Pfam" id="PF01370">
    <property type="entry name" value="Epimerase"/>
    <property type="match status" value="1"/>
</dbReference>
<name>A0ABY4WSD7_9GAMM</name>
<evidence type="ECO:0000313" key="3">
    <source>
        <dbReference type="Proteomes" id="UP001056255"/>
    </source>
</evidence>
<reference evidence="2" key="1">
    <citation type="submission" date="2021-08" db="EMBL/GenBank/DDBJ databases">
        <authorList>
            <person name="Sakaguchi M."/>
            <person name="Kikuchi T."/>
            <person name="Urbanczyk H."/>
        </authorList>
    </citation>
    <scope>NUCLEOTIDE SEQUENCE</scope>
    <source>
        <strain evidence="2">020920N</strain>
    </source>
</reference>
<evidence type="ECO:0000313" key="2">
    <source>
        <dbReference type="EMBL" id="USH01489.1"/>
    </source>
</evidence>
<dbReference type="InterPro" id="IPR036291">
    <property type="entry name" value="NAD(P)-bd_dom_sf"/>
</dbReference>
<accession>A0ABY4WSD7</accession>
<organism evidence="2 3">
    <name type="scientific">Grimontia kaedaensis</name>
    <dbReference type="NCBI Taxonomy" id="2872157"/>
    <lineage>
        <taxon>Bacteria</taxon>
        <taxon>Pseudomonadati</taxon>
        <taxon>Pseudomonadota</taxon>
        <taxon>Gammaproteobacteria</taxon>
        <taxon>Vibrionales</taxon>
        <taxon>Vibrionaceae</taxon>
        <taxon>Grimontia</taxon>
    </lineage>
</organism>
<dbReference type="EMBL" id="CP082275">
    <property type="protein sequence ID" value="USH01489.1"/>
    <property type="molecule type" value="Genomic_DNA"/>
</dbReference>
<dbReference type="SUPFAM" id="SSF51735">
    <property type="entry name" value="NAD(P)-binding Rossmann-fold domains"/>
    <property type="match status" value="1"/>
</dbReference>
<sequence>MSKPYKTVSISGCGWLGLALAEQLHQVGYAVTGSKRSSASLETLKLKHINGVVFDIFSEKRDPSSQPLFESDVFVANIPPSRRTVDGNEFVSAMKRLVDAAKSGGVKQFIFISTTSVYGSVTGVVKESTACEPTTESGKAHREIENYVLKEFGEHGVVLRLSGLIGDERHPGKHLAGRENVSGGLDPVNLIHREDCIQAISAIIALERGGERFHLSATDHPTRSEFYRWAAKGLDLKEPMFIEDGGEGKVIDSAQTIETLGLTLKYPSPFDMPLPELGESEQA</sequence>
<keyword evidence="3" id="KW-1185">Reference proteome</keyword>
<dbReference type="CDD" id="cd05266">
    <property type="entry name" value="SDR_a4"/>
    <property type="match status" value="1"/>
</dbReference>
<evidence type="ECO:0000259" key="1">
    <source>
        <dbReference type="Pfam" id="PF01370"/>
    </source>
</evidence>